<accession>A0A0K0EUJ5</accession>
<name>A0A0K0EUJ5_STRVS</name>
<reference evidence="2" key="1">
    <citation type="submission" date="2014-07" db="EMBL/GenBank/DDBJ databases">
        <authorList>
            <person name="Martin A.A"/>
            <person name="De Silva N."/>
        </authorList>
    </citation>
    <scope>NUCLEOTIDE SEQUENCE</scope>
</reference>
<dbReference type="PANTHER" id="PTHR47163:SF2">
    <property type="entry name" value="SI:DKEY-17M8.2"/>
    <property type="match status" value="1"/>
</dbReference>
<evidence type="ECO:0000313" key="2">
    <source>
        <dbReference type="Proteomes" id="UP000035680"/>
    </source>
</evidence>
<dbReference type="SMART" id="SM01126">
    <property type="entry name" value="DDE_Tnp_IS1595"/>
    <property type="match status" value="1"/>
</dbReference>
<sequence>MNHNIAVDWCNFMKEMCVDSMEHLTAQKIGGPGKIVEINESLFSRRKNHCNRVLPPVWIFGGVCLETGECFLVAVPNREFKTLTSVILERIKESSTIYSDCWRSYKTSEHEAQGFEHFRVNHKYNFMDPESGAHTQTVERMLGSAKWRNKKHRGTNRYMLDSYLAEFIWRKNNRENDLFIKALQDIAALWPPDVKIKKEKK</sequence>
<organism evidence="2 3">
    <name type="scientific">Strongyloides venezuelensis</name>
    <name type="common">Threadworm</name>
    <dbReference type="NCBI Taxonomy" id="75913"/>
    <lineage>
        <taxon>Eukaryota</taxon>
        <taxon>Metazoa</taxon>
        <taxon>Ecdysozoa</taxon>
        <taxon>Nematoda</taxon>
        <taxon>Chromadorea</taxon>
        <taxon>Rhabditida</taxon>
        <taxon>Tylenchina</taxon>
        <taxon>Panagrolaimomorpha</taxon>
        <taxon>Strongyloidoidea</taxon>
        <taxon>Strongyloididae</taxon>
        <taxon>Strongyloides</taxon>
    </lineage>
</organism>
<evidence type="ECO:0000313" key="3">
    <source>
        <dbReference type="WBParaSite" id="SVE_0018900.2"/>
    </source>
</evidence>
<dbReference type="PANTHER" id="PTHR47163">
    <property type="entry name" value="DDE_TNP_IS1595 DOMAIN-CONTAINING PROTEIN"/>
    <property type="match status" value="1"/>
</dbReference>
<dbReference type="Proteomes" id="UP000035680">
    <property type="component" value="Unassembled WGS sequence"/>
</dbReference>
<dbReference type="STRING" id="75913.A0A0K0EUJ5"/>
<dbReference type="WBParaSite" id="SVE_0018900.2">
    <property type="protein sequence ID" value="SVE_0018900.2"/>
    <property type="gene ID" value="SVE_0018900"/>
</dbReference>
<keyword evidence="2" id="KW-1185">Reference proteome</keyword>
<dbReference type="AlphaFoldDB" id="A0A0K0EUJ5"/>
<dbReference type="InterPro" id="IPR024445">
    <property type="entry name" value="Tnp_ISXO2-like"/>
</dbReference>
<protein>
    <submittedName>
        <fullName evidence="3">DDE_Tnp_IS1595 domain-containing protein</fullName>
    </submittedName>
</protein>
<dbReference type="InterPro" id="IPR053164">
    <property type="entry name" value="IS1016-like_transposase"/>
</dbReference>
<dbReference type="Pfam" id="PF12762">
    <property type="entry name" value="DDE_Tnp_IS1595"/>
    <property type="match status" value="1"/>
</dbReference>
<proteinExistence type="predicted"/>
<feature type="domain" description="ISXO2-like transposase" evidence="1">
    <location>
        <begin position="28"/>
        <end position="172"/>
    </location>
</feature>
<reference evidence="3" key="2">
    <citation type="submission" date="2015-08" db="UniProtKB">
        <authorList>
            <consortium name="WormBaseParasite"/>
        </authorList>
    </citation>
    <scope>IDENTIFICATION</scope>
</reference>
<evidence type="ECO:0000259" key="1">
    <source>
        <dbReference type="SMART" id="SM01126"/>
    </source>
</evidence>